<dbReference type="GO" id="GO:0016491">
    <property type="term" value="F:oxidoreductase activity"/>
    <property type="evidence" value="ECO:0007669"/>
    <property type="project" value="UniProtKB-KW"/>
</dbReference>
<evidence type="ECO:0000256" key="1">
    <source>
        <dbReference type="ARBA" id="ARBA00006484"/>
    </source>
</evidence>
<dbReference type="EMBL" id="QFOI01000495">
    <property type="protein sequence ID" value="PZP41683.1"/>
    <property type="molecule type" value="Genomic_DNA"/>
</dbReference>
<reference evidence="3 4" key="1">
    <citation type="submission" date="2017-11" db="EMBL/GenBank/DDBJ databases">
        <title>Infants hospitalized years apart are colonized by the same room-sourced microbial strains.</title>
        <authorList>
            <person name="Brooks B."/>
            <person name="Olm M.R."/>
            <person name="Firek B.A."/>
            <person name="Baker R."/>
            <person name="Thomas B.C."/>
            <person name="Morowitz M.J."/>
            <person name="Banfield J.F."/>
        </authorList>
    </citation>
    <scope>NUCLEOTIDE SEQUENCE [LARGE SCALE GENOMIC DNA]</scope>
    <source>
        <strain evidence="3">S2_009_000_R2_76</strain>
    </source>
</reference>
<organism evidence="3 4">
    <name type="scientific">Pseudopedobacter saltans</name>
    <dbReference type="NCBI Taxonomy" id="151895"/>
    <lineage>
        <taxon>Bacteria</taxon>
        <taxon>Pseudomonadati</taxon>
        <taxon>Bacteroidota</taxon>
        <taxon>Sphingobacteriia</taxon>
        <taxon>Sphingobacteriales</taxon>
        <taxon>Sphingobacteriaceae</taxon>
        <taxon>Pseudopedobacter</taxon>
    </lineage>
</organism>
<dbReference type="InterPro" id="IPR036291">
    <property type="entry name" value="NAD(P)-bd_dom_sf"/>
</dbReference>
<comment type="similarity">
    <text evidence="1">Belongs to the short-chain dehydrogenases/reductases (SDR) family.</text>
</comment>
<sequence length="220" mass="23564">ELVKISSKDQVDQVLMDVTDANSIAKAFEYAALKYGGIDIIVNNAGLSISKPIAEHTIEDWDLLYNIMPKGQFIVSKCAVAILRKQNIGGDIINIVSKNSVVAGPNNVGYGSAKAAQAHLSRLLAAELGGDKIRVNSVNPDAVIVNSNIWAGGWAEGRAKAYGITVEELPQYYANRTLLKEMILPEDIANACFSFLNGLLEKSTGNILNVDGGVAMGFVR</sequence>
<keyword evidence="2" id="KW-0560">Oxidoreductase</keyword>
<dbReference type="AlphaFoldDB" id="A0A2W5EGM4"/>
<dbReference type="PRINTS" id="PR00080">
    <property type="entry name" value="SDRFAMILY"/>
</dbReference>
<dbReference type="PANTHER" id="PTHR43669">
    <property type="entry name" value="5-KETO-D-GLUCONATE 5-REDUCTASE"/>
    <property type="match status" value="1"/>
</dbReference>
<protein>
    <submittedName>
        <fullName evidence="3">Bifunctional rhamnulose-1-phosphate aldolase/short-chain dehydrogenase</fullName>
    </submittedName>
</protein>
<dbReference type="SUPFAM" id="SSF51735">
    <property type="entry name" value="NAD(P)-binding Rossmann-fold domains"/>
    <property type="match status" value="1"/>
</dbReference>
<dbReference type="Pfam" id="PF13561">
    <property type="entry name" value="adh_short_C2"/>
    <property type="match status" value="1"/>
</dbReference>
<evidence type="ECO:0000313" key="4">
    <source>
        <dbReference type="Proteomes" id="UP000249645"/>
    </source>
</evidence>
<dbReference type="PRINTS" id="PR00081">
    <property type="entry name" value="GDHRDH"/>
</dbReference>
<dbReference type="Proteomes" id="UP000249645">
    <property type="component" value="Unassembled WGS sequence"/>
</dbReference>
<evidence type="ECO:0000256" key="2">
    <source>
        <dbReference type="ARBA" id="ARBA00023002"/>
    </source>
</evidence>
<gene>
    <name evidence="3" type="ORF">DI598_17920</name>
</gene>
<proteinExistence type="inferred from homology"/>
<dbReference type="PANTHER" id="PTHR43669:SF8">
    <property type="entry name" value="SHORT-CHAIN TYPE DEHYDROGENASE_REDUCTASE-RELATED"/>
    <property type="match status" value="1"/>
</dbReference>
<evidence type="ECO:0000313" key="3">
    <source>
        <dbReference type="EMBL" id="PZP41683.1"/>
    </source>
</evidence>
<comment type="caution">
    <text evidence="3">The sequence shown here is derived from an EMBL/GenBank/DDBJ whole genome shotgun (WGS) entry which is preliminary data.</text>
</comment>
<name>A0A2W5EGM4_9SPHI</name>
<dbReference type="InterPro" id="IPR002347">
    <property type="entry name" value="SDR_fam"/>
</dbReference>
<feature type="non-terminal residue" evidence="3">
    <location>
        <position position="1"/>
    </location>
</feature>
<accession>A0A2W5EGM4</accession>
<dbReference type="Gene3D" id="3.40.50.720">
    <property type="entry name" value="NAD(P)-binding Rossmann-like Domain"/>
    <property type="match status" value="1"/>
</dbReference>